<dbReference type="Proteomes" id="UP001199260">
    <property type="component" value="Unassembled WGS sequence"/>
</dbReference>
<proteinExistence type="predicted"/>
<dbReference type="RefSeq" id="WP_230771539.1">
    <property type="nucleotide sequence ID" value="NZ_JAJNCT010000005.1"/>
</dbReference>
<dbReference type="EMBL" id="JAJNCT010000005">
    <property type="protein sequence ID" value="MCD2164308.1"/>
    <property type="molecule type" value="Genomic_DNA"/>
</dbReference>
<evidence type="ECO:0000313" key="3">
    <source>
        <dbReference type="Proteomes" id="UP001199260"/>
    </source>
</evidence>
<protein>
    <submittedName>
        <fullName evidence="2">Uncharacterized protein</fullName>
    </submittedName>
</protein>
<keyword evidence="3" id="KW-1185">Reference proteome</keyword>
<evidence type="ECO:0000313" key="2">
    <source>
        <dbReference type="EMBL" id="MCD2164308.1"/>
    </source>
</evidence>
<sequence>MTKHQNHIGGNAASGSKLAVFLRVDGKLTQFEADTSSHEHAIAMVRDHLGHRPVGRNGKWSGGPVLASIKGGKK</sequence>
<accession>A0AAW4XTD3</accession>
<organism evidence="2 3">
    <name type="scientific">Comamonas koreensis</name>
    <dbReference type="NCBI Taxonomy" id="160825"/>
    <lineage>
        <taxon>Bacteria</taxon>
        <taxon>Pseudomonadati</taxon>
        <taxon>Pseudomonadota</taxon>
        <taxon>Betaproteobacteria</taxon>
        <taxon>Burkholderiales</taxon>
        <taxon>Comamonadaceae</taxon>
        <taxon>Comamonas</taxon>
    </lineage>
</organism>
<comment type="caution">
    <text evidence="2">The sequence shown here is derived from an EMBL/GenBank/DDBJ whole genome shotgun (WGS) entry which is preliminary data.</text>
</comment>
<dbReference type="AlphaFoldDB" id="A0AAW4XTD3"/>
<reference evidence="2 3" key="1">
    <citation type="submission" date="2021-11" db="EMBL/GenBank/DDBJ databases">
        <title>Genome sequence.</title>
        <authorList>
            <person name="Sun Q."/>
        </authorList>
    </citation>
    <scope>NUCLEOTIDE SEQUENCE [LARGE SCALE GENOMIC DNA]</scope>
    <source>
        <strain evidence="2 3">KCTC 12005</strain>
    </source>
</reference>
<evidence type="ECO:0000256" key="1">
    <source>
        <dbReference type="SAM" id="MobiDB-lite"/>
    </source>
</evidence>
<name>A0AAW4XTD3_9BURK</name>
<gene>
    <name evidence="2" type="ORF">LPW39_04065</name>
</gene>
<feature type="region of interest" description="Disordered" evidence="1">
    <location>
        <begin position="52"/>
        <end position="74"/>
    </location>
</feature>